<keyword evidence="1 2" id="KW-0732">Signal</keyword>
<dbReference type="PROSITE" id="PS50240">
    <property type="entry name" value="TRYPSIN_DOM"/>
    <property type="match status" value="1"/>
</dbReference>
<evidence type="ECO:0000256" key="2">
    <source>
        <dbReference type="SAM" id="SignalP"/>
    </source>
</evidence>
<dbReference type="Pfam" id="PF13517">
    <property type="entry name" value="FG-GAP_3"/>
    <property type="match status" value="2"/>
</dbReference>
<dbReference type="EMBL" id="CP029188">
    <property type="protein sequence ID" value="AWI28894.1"/>
    <property type="molecule type" value="Genomic_DNA"/>
</dbReference>
<dbReference type="KEGG" id="stir:DDW44_08930"/>
<dbReference type="Gene3D" id="2.130.10.130">
    <property type="entry name" value="Integrin alpha, N-terminal"/>
    <property type="match status" value="1"/>
</dbReference>
<dbReference type="InterPro" id="IPR043504">
    <property type="entry name" value="Peptidase_S1_PA_chymotrypsin"/>
</dbReference>
<reference evidence="4 5" key="1">
    <citation type="submission" date="2018-05" db="EMBL/GenBank/DDBJ databases">
        <title>Complete genome sequence of sponge-derived Streptomyces sp. HNM0039.</title>
        <authorList>
            <person name="Huang X."/>
            <person name="Zhou S."/>
        </authorList>
    </citation>
    <scope>NUCLEOTIDE SEQUENCE [LARGE SCALE GENOMIC DNA]</scope>
    <source>
        <strain evidence="4 5">HNM0039</strain>
    </source>
</reference>
<dbReference type="SUPFAM" id="SSF69318">
    <property type="entry name" value="Integrin alpha N-terminal domain"/>
    <property type="match status" value="1"/>
</dbReference>
<evidence type="ECO:0000256" key="1">
    <source>
        <dbReference type="ARBA" id="ARBA00022729"/>
    </source>
</evidence>
<dbReference type="InterPro" id="IPR028994">
    <property type="entry name" value="Integrin_alpha_N"/>
</dbReference>
<proteinExistence type="predicted"/>
<feature type="chain" id="PRO_5015739355" evidence="2">
    <location>
        <begin position="32"/>
        <end position="503"/>
    </location>
</feature>
<gene>
    <name evidence="4" type="ORF">DDW44_08930</name>
</gene>
<evidence type="ECO:0000313" key="4">
    <source>
        <dbReference type="EMBL" id="AWI28894.1"/>
    </source>
</evidence>
<evidence type="ECO:0000259" key="3">
    <source>
        <dbReference type="PROSITE" id="PS50240"/>
    </source>
</evidence>
<dbReference type="Pfam" id="PF00089">
    <property type="entry name" value="Trypsin"/>
    <property type="match status" value="1"/>
</dbReference>
<evidence type="ECO:0000313" key="5">
    <source>
        <dbReference type="Proteomes" id="UP000244900"/>
    </source>
</evidence>
<sequence>MSRTRNRSAVLAAALATVTGAAVLTTAPATAATGPGTPAGTQASAARLHIGEGDTARSCSGALVDRQWVLTAAACFAVDPANPTQVPAGKPALKTTATIGRSSLTGTGGHAADIAELVPSPAGDLVMARLTAPAATGIAPVELAASPAGEGDSLQAVGFGRTKTEWVPGTAHSASMKVGALSDTELTLTGATANDALCKGDTGAPLLRQTEGGTELVGIATRSRQGGCLGESETRTDAIAVRTDHLADWIATTAGRSWALLMTADDFNGDNKADLLTIDAADDHLYAQPGDGKGTFGKPVKVSPGKWTGMRLLAATDFTGDGKADILAAHTNGNLYLYPGNGKNGVTGSSVIGSGWGGIRLIAAADFNGDKKGDLIAAHTNGNLFFYPSNGKNFASGSVSSTGWTGMRMLSAGDFTGDGKADIYAVHNSGDLYLYSGKGNGTFNTAGKTGGGWQNMRLLSEADFNGDQKSDLIAIHTNGSIYAYPGKGNRGFGTPIVTPTPAV</sequence>
<keyword evidence="5" id="KW-1185">Reference proteome</keyword>
<organism evidence="4 5">
    <name type="scientific">Streptomyces tirandamycinicus</name>
    <dbReference type="NCBI Taxonomy" id="2174846"/>
    <lineage>
        <taxon>Bacteria</taxon>
        <taxon>Bacillati</taxon>
        <taxon>Actinomycetota</taxon>
        <taxon>Actinomycetes</taxon>
        <taxon>Kitasatosporales</taxon>
        <taxon>Streptomycetaceae</taxon>
        <taxon>Streptomyces</taxon>
    </lineage>
</organism>
<dbReference type="InterPro" id="IPR001254">
    <property type="entry name" value="Trypsin_dom"/>
</dbReference>
<name>A0A2S1SR47_9ACTN</name>
<dbReference type="PRINTS" id="PR00722">
    <property type="entry name" value="CHYMOTRYPSIN"/>
</dbReference>
<protein>
    <submittedName>
        <fullName evidence="4">Esterase</fullName>
    </submittedName>
</protein>
<dbReference type="SMART" id="SM00020">
    <property type="entry name" value="Tryp_SPc"/>
    <property type="match status" value="1"/>
</dbReference>
<dbReference type="SUPFAM" id="SSF50494">
    <property type="entry name" value="Trypsin-like serine proteases"/>
    <property type="match status" value="1"/>
</dbReference>
<dbReference type="InterPro" id="IPR001314">
    <property type="entry name" value="Peptidase_S1A"/>
</dbReference>
<dbReference type="PANTHER" id="PTHR44103:SF1">
    <property type="entry name" value="PROPROTEIN CONVERTASE P"/>
    <property type="match status" value="1"/>
</dbReference>
<feature type="signal peptide" evidence="2">
    <location>
        <begin position="1"/>
        <end position="31"/>
    </location>
</feature>
<dbReference type="GO" id="GO:0006508">
    <property type="term" value="P:proteolysis"/>
    <property type="evidence" value="ECO:0007669"/>
    <property type="project" value="InterPro"/>
</dbReference>
<dbReference type="Gene3D" id="2.40.128.340">
    <property type="match status" value="1"/>
</dbReference>
<accession>A0A2S1SR47</accession>
<dbReference type="GO" id="GO:0004252">
    <property type="term" value="F:serine-type endopeptidase activity"/>
    <property type="evidence" value="ECO:0007669"/>
    <property type="project" value="InterPro"/>
</dbReference>
<feature type="domain" description="Peptidase S1" evidence="3">
    <location>
        <begin position="18"/>
        <end position="255"/>
    </location>
</feature>
<dbReference type="InterPro" id="IPR013517">
    <property type="entry name" value="FG-GAP"/>
</dbReference>
<dbReference type="InterPro" id="IPR009003">
    <property type="entry name" value="Peptidase_S1_PA"/>
</dbReference>
<dbReference type="AlphaFoldDB" id="A0A2S1SR47"/>
<dbReference type="PANTHER" id="PTHR44103">
    <property type="entry name" value="PROPROTEIN CONVERTASE P"/>
    <property type="match status" value="1"/>
</dbReference>
<dbReference type="Gene3D" id="2.40.10.10">
    <property type="entry name" value="Trypsin-like serine proteases"/>
    <property type="match status" value="1"/>
</dbReference>
<dbReference type="Proteomes" id="UP000244900">
    <property type="component" value="Chromosome"/>
</dbReference>
<dbReference type="OrthoDB" id="9815928at2"/>
<dbReference type="RefSeq" id="WP_108906094.1">
    <property type="nucleotide sequence ID" value="NZ_CP029188.1"/>
</dbReference>